<dbReference type="CDD" id="cd01310">
    <property type="entry name" value="TatD_DNAse"/>
    <property type="match status" value="1"/>
</dbReference>
<dbReference type="PROSITE" id="PS01137">
    <property type="entry name" value="TATD_1"/>
    <property type="match status" value="1"/>
</dbReference>
<dbReference type="OrthoDB" id="9775608at2"/>
<dbReference type="Gene3D" id="3.20.20.140">
    <property type="entry name" value="Metal-dependent hydrolases"/>
    <property type="match status" value="1"/>
</dbReference>
<dbReference type="InterPro" id="IPR018228">
    <property type="entry name" value="DNase_TatD-rel_CS"/>
</dbReference>
<keyword evidence="2 4" id="KW-0479">Metal-binding</keyword>
<sequence length="255" mass="29455">MDKYIDAHIHLDKYSNEELKKMFHELPFQLSLVTVSCDLESCKRNLALAEIYPFVKPAFGFHPEQGLPSDNDISDLFSWINAHKDQMAAVGEVGLPYYLRSEEDIKLDGYIELLEEFIKLAKRWDKPIVLHAVYEDTPVVCDLLEKHSIKKAHFHWFKGDISAVSRLISNDYSISFTPDIVYEKEIQNLIRDYPLDKMMAETDGPWAFEGPFKNKPTHPAMMAHSISTLAEIKEISFNSALNQVYENTKSFYNID</sequence>
<dbReference type="GO" id="GO:0016788">
    <property type="term" value="F:hydrolase activity, acting on ester bonds"/>
    <property type="evidence" value="ECO:0007669"/>
    <property type="project" value="InterPro"/>
</dbReference>
<comment type="caution">
    <text evidence="5">The sequence shown here is derived from an EMBL/GenBank/DDBJ whole genome shotgun (WGS) entry which is preliminary data.</text>
</comment>
<feature type="binding site" evidence="4">
    <location>
        <position position="203"/>
    </location>
    <ligand>
        <name>a divalent metal cation</name>
        <dbReference type="ChEBI" id="CHEBI:60240"/>
        <label>1</label>
    </ligand>
</feature>
<keyword evidence="6" id="KW-1185">Reference proteome</keyword>
<protein>
    <submittedName>
        <fullName evidence="5">TatD DNase family protein</fullName>
    </submittedName>
</protein>
<feature type="binding site" evidence="4">
    <location>
        <position position="131"/>
    </location>
    <ligand>
        <name>a divalent metal cation</name>
        <dbReference type="ChEBI" id="CHEBI:60240"/>
        <label>2</label>
    </ligand>
</feature>
<name>A0A366JTA1_CYTFI</name>
<dbReference type="SUPFAM" id="SSF51556">
    <property type="entry name" value="Metallo-dependent hydrolases"/>
    <property type="match status" value="1"/>
</dbReference>
<evidence type="ECO:0000256" key="3">
    <source>
        <dbReference type="ARBA" id="ARBA00022801"/>
    </source>
</evidence>
<keyword evidence="3" id="KW-0378">Hydrolase</keyword>
<dbReference type="Proteomes" id="UP000252731">
    <property type="component" value="Unassembled WGS sequence"/>
</dbReference>
<organism evidence="5 6">
    <name type="scientific">Cytobacillus firmus</name>
    <name type="common">Bacillus firmus</name>
    <dbReference type="NCBI Taxonomy" id="1399"/>
    <lineage>
        <taxon>Bacteria</taxon>
        <taxon>Bacillati</taxon>
        <taxon>Bacillota</taxon>
        <taxon>Bacilli</taxon>
        <taxon>Bacillales</taxon>
        <taxon>Bacillaceae</taxon>
        <taxon>Cytobacillus</taxon>
    </lineage>
</organism>
<evidence type="ECO:0000256" key="1">
    <source>
        <dbReference type="ARBA" id="ARBA00009275"/>
    </source>
</evidence>
<comment type="similarity">
    <text evidence="1">Belongs to the metallo-dependent hydrolases superfamily. TatD-type hydrolase family.</text>
</comment>
<evidence type="ECO:0000256" key="4">
    <source>
        <dbReference type="PIRSR" id="PIRSR005902-1"/>
    </source>
</evidence>
<feature type="binding site" evidence="4">
    <location>
        <position position="10"/>
    </location>
    <ligand>
        <name>a divalent metal cation</name>
        <dbReference type="ChEBI" id="CHEBI:60240"/>
        <label>1</label>
    </ligand>
</feature>
<dbReference type="InterPro" id="IPR001130">
    <property type="entry name" value="TatD-like"/>
</dbReference>
<dbReference type="GO" id="GO:0046872">
    <property type="term" value="F:metal ion binding"/>
    <property type="evidence" value="ECO:0007669"/>
    <property type="project" value="UniProtKB-KW"/>
</dbReference>
<dbReference type="PIRSF" id="PIRSF005902">
    <property type="entry name" value="DNase_TatD"/>
    <property type="match status" value="1"/>
</dbReference>
<dbReference type="PANTHER" id="PTHR46317">
    <property type="entry name" value="HYDROLASE OF PHP SUPERFAMILY-RELATED PROTEIN"/>
    <property type="match status" value="1"/>
</dbReference>
<dbReference type="Pfam" id="PF01026">
    <property type="entry name" value="TatD_DNase"/>
    <property type="match status" value="1"/>
</dbReference>
<gene>
    <name evidence="5" type="ORF">DFO70_10740</name>
</gene>
<feature type="binding site" evidence="4">
    <location>
        <position position="155"/>
    </location>
    <ligand>
        <name>a divalent metal cation</name>
        <dbReference type="ChEBI" id="CHEBI:60240"/>
        <label>2</label>
    </ligand>
</feature>
<reference evidence="5 6" key="1">
    <citation type="submission" date="2018-06" db="EMBL/GenBank/DDBJ databases">
        <title>Freshwater and sediment microbial communities from various areas in North America, analyzing microbe dynamics in response to fracking.</title>
        <authorList>
            <person name="Lamendella R."/>
        </authorList>
    </citation>
    <scope>NUCLEOTIDE SEQUENCE [LARGE SCALE GENOMIC DNA]</scope>
    <source>
        <strain evidence="5 6">14_TX</strain>
    </source>
</reference>
<accession>A0A366JTA1</accession>
<dbReference type="InterPro" id="IPR032466">
    <property type="entry name" value="Metal_Hydrolase"/>
</dbReference>
<proteinExistence type="inferred from homology"/>
<feature type="binding site" evidence="4">
    <location>
        <position position="92"/>
    </location>
    <ligand>
        <name>a divalent metal cation</name>
        <dbReference type="ChEBI" id="CHEBI:60240"/>
        <label>1</label>
    </ligand>
</feature>
<dbReference type="RefSeq" id="WP_113883269.1">
    <property type="nucleotide sequence ID" value="NZ_QNSF01000007.1"/>
</dbReference>
<evidence type="ECO:0000256" key="2">
    <source>
        <dbReference type="ARBA" id="ARBA00022723"/>
    </source>
</evidence>
<dbReference type="STRING" id="1399.VL14_07305"/>
<evidence type="ECO:0000313" key="6">
    <source>
        <dbReference type="Proteomes" id="UP000252731"/>
    </source>
</evidence>
<feature type="binding site" evidence="4">
    <location>
        <position position="8"/>
    </location>
    <ligand>
        <name>a divalent metal cation</name>
        <dbReference type="ChEBI" id="CHEBI:60240"/>
        <label>1</label>
    </ligand>
</feature>
<evidence type="ECO:0000313" key="5">
    <source>
        <dbReference type="EMBL" id="RBP92112.1"/>
    </source>
</evidence>
<dbReference type="PANTHER" id="PTHR46317:SF1">
    <property type="entry name" value="HYDROLASE, TATD FAMILY"/>
    <property type="match status" value="1"/>
</dbReference>
<dbReference type="EMBL" id="QNSF01000007">
    <property type="protein sequence ID" value="RBP92112.1"/>
    <property type="molecule type" value="Genomic_DNA"/>
</dbReference>
<dbReference type="AlphaFoldDB" id="A0A366JTA1"/>